<dbReference type="Gene3D" id="1.10.150.130">
    <property type="match status" value="1"/>
</dbReference>
<dbReference type="InterPro" id="IPR050808">
    <property type="entry name" value="Phage_Integrase"/>
</dbReference>
<protein>
    <submittedName>
        <fullName evidence="6">Integrase family protein</fullName>
    </submittedName>
</protein>
<dbReference type="Proteomes" id="UP000315400">
    <property type="component" value="Unassembled WGS sequence"/>
</dbReference>
<dbReference type="InterPro" id="IPR038488">
    <property type="entry name" value="Integrase_DNA-bd_sf"/>
</dbReference>
<dbReference type="GO" id="GO:0003677">
    <property type="term" value="F:DNA binding"/>
    <property type="evidence" value="ECO:0007669"/>
    <property type="project" value="UniProtKB-KW"/>
</dbReference>
<accession>A0A540VE98</accession>
<evidence type="ECO:0000259" key="5">
    <source>
        <dbReference type="PROSITE" id="PS51898"/>
    </source>
</evidence>
<proteinExistence type="inferred from homology"/>
<gene>
    <name evidence="6" type="ORF">FKY71_17370</name>
</gene>
<dbReference type="GO" id="GO:0015074">
    <property type="term" value="P:DNA integration"/>
    <property type="evidence" value="ECO:0007669"/>
    <property type="project" value="UniProtKB-KW"/>
</dbReference>
<dbReference type="SUPFAM" id="SSF56349">
    <property type="entry name" value="DNA breaking-rejoining enzymes"/>
    <property type="match status" value="1"/>
</dbReference>
<dbReference type="Gene3D" id="3.30.160.390">
    <property type="entry name" value="Integrase, DNA-binding domain"/>
    <property type="match status" value="1"/>
</dbReference>
<dbReference type="InterPro" id="IPR013762">
    <property type="entry name" value="Integrase-like_cat_sf"/>
</dbReference>
<evidence type="ECO:0000256" key="3">
    <source>
        <dbReference type="ARBA" id="ARBA00023125"/>
    </source>
</evidence>
<dbReference type="InterPro" id="IPR025166">
    <property type="entry name" value="Integrase_DNA_bind_dom"/>
</dbReference>
<name>A0A540VE98_9GAMM</name>
<dbReference type="Gene3D" id="1.10.443.10">
    <property type="entry name" value="Intergrase catalytic core"/>
    <property type="match status" value="1"/>
</dbReference>
<dbReference type="PROSITE" id="PS51898">
    <property type="entry name" value="TYR_RECOMBINASE"/>
    <property type="match status" value="1"/>
</dbReference>
<evidence type="ECO:0000256" key="2">
    <source>
        <dbReference type="ARBA" id="ARBA00022908"/>
    </source>
</evidence>
<dbReference type="Pfam" id="PF13356">
    <property type="entry name" value="Arm-DNA-bind_3"/>
    <property type="match status" value="1"/>
</dbReference>
<keyword evidence="4" id="KW-0233">DNA recombination</keyword>
<dbReference type="InterPro" id="IPR011010">
    <property type="entry name" value="DNA_brk_join_enz"/>
</dbReference>
<comment type="caution">
    <text evidence="6">The sequence shown here is derived from an EMBL/GenBank/DDBJ whole genome shotgun (WGS) entry which is preliminary data.</text>
</comment>
<reference evidence="6 7" key="1">
    <citation type="submission" date="2019-06" db="EMBL/GenBank/DDBJ databases">
        <title>Metagenome assembled Genome of Spiribacter salinus SL48-SHIP from the microbial mat of Salt Lake 48 (Novosibirsk region, Russia).</title>
        <authorList>
            <person name="Shipova A."/>
            <person name="Rozanov A.S."/>
            <person name="Bryanskaya A.V."/>
            <person name="Peltek S.E."/>
        </authorList>
    </citation>
    <scope>NUCLEOTIDE SEQUENCE [LARGE SCALE GENOMIC DNA]</scope>
    <source>
        <strain evidence="6">SL48-SHIP-2</strain>
    </source>
</reference>
<dbReference type="InterPro" id="IPR002104">
    <property type="entry name" value="Integrase_catalytic"/>
</dbReference>
<dbReference type="GO" id="GO:0006310">
    <property type="term" value="P:DNA recombination"/>
    <property type="evidence" value="ECO:0007669"/>
    <property type="project" value="UniProtKB-KW"/>
</dbReference>
<feature type="domain" description="Tyr recombinase" evidence="5">
    <location>
        <begin position="226"/>
        <end position="406"/>
    </location>
</feature>
<sequence length="432" mass="48169">MKSAYIVPTRLREGPQMKLTNKSVSKLEAPAKGYALHYDSTLPGFGLRITHTGIKAYIAEARVRGKTRRVTIGRHGTVTADEARKLARTKLAEMSAGTDPAAERKRQRAEEVTLEEVATDYKANRRTSAGLPLKASTKKDIDKHLSATFKDWKKKPIASITRDMVARLYADRCKKSVAQANQAMRVLRALVNYAAAKYRDGDDRPVITENPVKVLRDASMLRAVKPKSSMVPLDQIGRWWSAVQAQRTDPAQTRASIAAADLVALLTLTGLRIGEARSLKWEQIDLDGRSLALTDTKNRTDVTLPLSEAAASVLESRPDRSGWVFPARSGTGHLKECRGQLQALTEQTEIEVTPHDLRRTFRAVAAACNVELWRTKALMNHKQNQDITLSAYTDLSDVRNLKPEADRIGEYFEKQRAIFEADNVVSLEERRA</sequence>
<dbReference type="AlphaFoldDB" id="A0A540VE98"/>
<keyword evidence="3" id="KW-0238">DNA-binding</keyword>
<comment type="similarity">
    <text evidence="1">Belongs to the 'phage' integrase family.</text>
</comment>
<dbReference type="InterPro" id="IPR010998">
    <property type="entry name" value="Integrase_recombinase_N"/>
</dbReference>
<evidence type="ECO:0000313" key="6">
    <source>
        <dbReference type="EMBL" id="TQE95022.1"/>
    </source>
</evidence>
<organism evidence="6 7">
    <name type="scientific">Spiribacter salinus</name>
    <dbReference type="NCBI Taxonomy" id="1335746"/>
    <lineage>
        <taxon>Bacteria</taxon>
        <taxon>Pseudomonadati</taxon>
        <taxon>Pseudomonadota</taxon>
        <taxon>Gammaproteobacteria</taxon>
        <taxon>Chromatiales</taxon>
        <taxon>Ectothiorhodospiraceae</taxon>
        <taxon>Spiribacter</taxon>
    </lineage>
</organism>
<evidence type="ECO:0000256" key="4">
    <source>
        <dbReference type="ARBA" id="ARBA00023172"/>
    </source>
</evidence>
<keyword evidence="2" id="KW-0229">DNA integration</keyword>
<dbReference type="PANTHER" id="PTHR30629">
    <property type="entry name" value="PROPHAGE INTEGRASE"/>
    <property type="match status" value="1"/>
</dbReference>
<evidence type="ECO:0000313" key="7">
    <source>
        <dbReference type="Proteomes" id="UP000315400"/>
    </source>
</evidence>
<dbReference type="PANTHER" id="PTHR30629:SF2">
    <property type="entry name" value="PROPHAGE INTEGRASE INTS-RELATED"/>
    <property type="match status" value="1"/>
</dbReference>
<evidence type="ECO:0000256" key="1">
    <source>
        <dbReference type="ARBA" id="ARBA00008857"/>
    </source>
</evidence>
<dbReference type="EMBL" id="VIFK01000397">
    <property type="protein sequence ID" value="TQE95022.1"/>
    <property type="molecule type" value="Genomic_DNA"/>
</dbReference>
<dbReference type="Pfam" id="PF00589">
    <property type="entry name" value="Phage_integrase"/>
    <property type="match status" value="1"/>
</dbReference>